<feature type="compositionally biased region" description="Low complexity" evidence="1">
    <location>
        <begin position="63"/>
        <end position="80"/>
    </location>
</feature>
<dbReference type="WBParaSite" id="nRc.2.0.1.t33987-RA">
    <property type="protein sequence ID" value="nRc.2.0.1.t33987-RA"/>
    <property type="gene ID" value="nRc.2.0.1.g33987"/>
</dbReference>
<sequence>RVKGKSFQSVGSQNAIGLPFLYAHRCIAIRTEDVGGGGVDVLRIVSRRCHVERRYNCSRHRPSGAAAAAGAAPGHASSSADPDDEDTSRTSLAGSDDSATGGKRKSVVANDDRLCNEQLGPAND</sequence>
<keyword evidence="2" id="KW-1185">Reference proteome</keyword>
<feature type="region of interest" description="Disordered" evidence="1">
    <location>
        <begin position="56"/>
        <end position="124"/>
    </location>
</feature>
<dbReference type="AlphaFoldDB" id="A0A915K7X2"/>
<protein>
    <submittedName>
        <fullName evidence="3">Uncharacterized protein</fullName>
    </submittedName>
</protein>
<accession>A0A915K7X2</accession>
<evidence type="ECO:0000313" key="2">
    <source>
        <dbReference type="Proteomes" id="UP000887565"/>
    </source>
</evidence>
<reference evidence="3" key="1">
    <citation type="submission" date="2022-11" db="UniProtKB">
        <authorList>
            <consortium name="WormBaseParasite"/>
        </authorList>
    </citation>
    <scope>IDENTIFICATION</scope>
</reference>
<dbReference type="Proteomes" id="UP000887565">
    <property type="component" value="Unplaced"/>
</dbReference>
<organism evidence="2 3">
    <name type="scientific">Romanomermis culicivorax</name>
    <name type="common">Nematode worm</name>
    <dbReference type="NCBI Taxonomy" id="13658"/>
    <lineage>
        <taxon>Eukaryota</taxon>
        <taxon>Metazoa</taxon>
        <taxon>Ecdysozoa</taxon>
        <taxon>Nematoda</taxon>
        <taxon>Enoplea</taxon>
        <taxon>Dorylaimia</taxon>
        <taxon>Mermithida</taxon>
        <taxon>Mermithoidea</taxon>
        <taxon>Mermithidae</taxon>
        <taxon>Romanomermis</taxon>
    </lineage>
</organism>
<evidence type="ECO:0000313" key="3">
    <source>
        <dbReference type="WBParaSite" id="nRc.2.0.1.t33987-RA"/>
    </source>
</evidence>
<proteinExistence type="predicted"/>
<evidence type="ECO:0000256" key="1">
    <source>
        <dbReference type="SAM" id="MobiDB-lite"/>
    </source>
</evidence>
<name>A0A915K7X2_ROMCU</name>